<dbReference type="Pfam" id="PF00464">
    <property type="entry name" value="SHMT"/>
    <property type="match status" value="1"/>
</dbReference>
<keyword evidence="14" id="KW-0032">Aminotransferase</keyword>
<dbReference type="EC" id="2.1.2.1" evidence="11"/>
<dbReference type="InterPro" id="IPR039429">
    <property type="entry name" value="SHMT-like_dom"/>
</dbReference>
<keyword evidence="6 11" id="KW-0963">Cytoplasm</keyword>
<keyword evidence="15" id="KW-1185">Reference proteome</keyword>
<comment type="pathway">
    <text evidence="11">One-carbon metabolism; tetrahydrofolate interconversion.</text>
</comment>
<dbReference type="Gene3D" id="3.40.640.10">
    <property type="entry name" value="Type I PLP-dependent aspartate aminotransferase-like (Major domain)"/>
    <property type="match status" value="1"/>
</dbReference>
<feature type="site" description="Plays an important role in substrate specificity" evidence="11">
    <location>
        <position position="241"/>
    </location>
</feature>
<evidence type="ECO:0000313" key="14">
    <source>
        <dbReference type="EMBL" id="MPW22258.1"/>
    </source>
</evidence>
<feature type="modified residue" description="N6-(pyridoxal phosphate)lysine" evidence="11 12">
    <location>
        <position position="242"/>
    </location>
</feature>
<dbReference type="AlphaFoldDB" id="A0A7X1TKB9"/>
<evidence type="ECO:0000256" key="10">
    <source>
        <dbReference type="ARBA" id="ARBA00022898"/>
    </source>
</evidence>
<accession>A0A7X1TKB9</accession>
<proteinExistence type="inferred from homology"/>
<feature type="binding site" evidence="11">
    <location>
        <begin position="137"/>
        <end position="139"/>
    </location>
    <ligand>
        <name>(6S)-5,6,7,8-tetrahydrofolate</name>
        <dbReference type="ChEBI" id="CHEBI:57453"/>
    </ligand>
</feature>
<dbReference type="InterPro" id="IPR015421">
    <property type="entry name" value="PyrdxlP-dep_Trfase_major"/>
</dbReference>
<evidence type="ECO:0000259" key="13">
    <source>
        <dbReference type="Pfam" id="PF00464"/>
    </source>
</evidence>
<evidence type="ECO:0000256" key="2">
    <source>
        <dbReference type="ARBA" id="ARBA00001933"/>
    </source>
</evidence>
<dbReference type="PIRSF" id="PIRSF000412">
    <property type="entry name" value="SHMT"/>
    <property type="match status" value="1"/>
</dbReference>
<dbReference type="InterPro" id="IPR001085">
    <property type="entry name" value="Ser_HO-MeTrfase"/>
</dbReference>
<comment type="caution">
    <text evidence="14">The sequence shown here is derived from an EMBL/GenBank/DDBJ whole genome shotgun (WGS) entry which is preliminary data.</text>
</comment>
<keyword evidence="8 11" id="KW-0028">Amino-acid biosynthesis</keyword>
<evidence type="ECO:0000313" key="15">
    <source>
        <dbReference type="Proteomes" id="UP000484381"/>
    </source>
</evidence>
<evidence type="ECO:0000256" key="1">
    <source>
        <dbReference type="ARBA" id="ARBA00001528"/>
    </source>
</evidence>
<dbReference type="PANTHER" id="PTHR11680:SF50">
    <property type="entry name" value="SERINE HYDROXYMETHYLTRANSFERASE"/>
    <property type="match status" value="1"/>
</dbReference>
<dbReference type="GO" id="GO:0004372">
    <property type="term" value="F:glycine hydroxymethyltransferase activity"/>
    <property type="evidence" value="ECO:0007669"/>
    <property type="project" value="UniProtKB-UniRule"/>
</dbReference>
<dbReference type="HAMAP" id="MF_00051">
    <property type="entry name" value="SHMT"/>
    <property type="match status" value="1"/>
</dbReference>
<dbReference type="PANTHER" id="PTHR11680">
    <property type="entry name" value="SERINE HYDROXYMETHYLTRANSFERASE"/>
    <property type="match status" value="1"/>
</dbReference>
<comment type="similarity">
    <text evidence="4 11">Belongs to the SHMT family.</text>
</comment>
<sequence length="438" mass="47110">MGQATTELSEVELFNDLQSINEFDPELGVALEQERQRQEQHIELIASENYVSVRVLEAQGSVLTNKYAEGYPGKRYYGGCEYVDRVETIAIERAKKLFGADYANVQPHSGSQANAAIYLALLTPGDTILGMSLAHGGHLTHGAKVSFSGKVFNAVQYGVNAQTGLIDYDELERLALEHQPRMIVAGFSAYSRVLDFPRFRAISDRVGAWLFVDMAHVAGLVAAGLYPNPMPFADVVTSTTHKTLRGPRGGLILARANDAIEKKLNAMVFPGTQGGPLMHVIAAKAVAFKEALEPAFARYQIQTLANAKAMAAVFQQRGYEIVSGGTDDHLFLVSLVGKGITGKQADAALGAARITVNKNAVPNDPQSPSVTSGIRIGSPAITTRGFREAESALTATLVCEVLDAPDDQAVIARVRGEVASLCRRFPVYQAASAEDCRV</sequence>
<dbReference type="InterPro" id="IPR015424">
    <property type="entry name" value="PyrdxlP-dep_Trfase"/>
</dbReference>
<evidence type="ECO:0000256" key="9">
    <source>
        <dbReference type="ARBA" id="ARBA00022679"/>
    </source>
</evidence>
<dbReference type="SUPFAM" id="SSF53383">
    <property type="entry name" value="PLP-dependent transferases"/>
    <property type="match status" value="1"/>
</dbReference>
<dbReference type="InterPro" id="IPR049943">
    <property type="entry name" value="Ser_HO-MeTrfase-like"/>
</dbReference>
<comment type="pathway">
    <text evidence="11">Amino-acid biosynthesis; glycine biosynthesis; glycine from L-serine: step 1/1.</text>
</comment>
<dbReference type="GO" id="GO:0035999">
    <property type="term" value="P:tetrahydrofolate interconversion"/>
    <property type="evidence" value="ECO:0007669"/>
    <property type="project" value="UniProtKB-UniRule"/>
</dbReference>
<dbReference type="InterPro" id="IPR019798">
    <property type="entry name" value="Ser_HO-MeTrfase_PLP_BS"/>
</dbReference>
<dbReference type="Gene3D" id="3.90.1150.10">
    <property type="entry name" value="Aspartate Aminotransferase, domain 1"/>
    <property type="match status" value="1"/>
</dbReference>
<evidence type="ECO:0000256" key="5">
    <source>
        <dbReference type="ARBA" id="ARBA00011738"/>
    </source>
</evidence>
<dbReference type="FunFam" id="3.40.640.10:FF:000001">
    <property type="entry name" value="Serine hydroxymethyltransferase"/>
    <property type="match status" value="1"/>
</dbReference>
<keyword evidence="7 11" id="KW-0554">One-carbon metabolism</keyword>
<evidence type="ECO:0000256" key="6">
    <source>
        <dbReference type="ARBA" id="ARBA00022490"/>
    </source>
</evidence>
<dbReference type="FunFam" id="3.90.1150.10:FF:000003">
    <property type="entry name" value="Serine hydroxymethyltransferase"/>
    <property type="match status" value="1"/>
</dbReference>
<dbReference type="UniPathway" id="UPA00288">
    <property type="reaction ID" value="UER01023"/>
</dbReference>
<gene>
    <name evidence="11" type="primary">glyA</name>
    <name evidence="14" type="ORF">GCT13_36885</name>
</gene>
<feature type="binding site" evidence="11">
    <location>
        <position position="133"/>
    </location>
    <ligand>
        <name>(6S)-5,6,7,8-tetrahydrofolate</name>
        <dbReference type="ChEBI" id="CHEBI:57453"/>
    </ligand>
</feature>
<dbReference type="CDD" id="cd00378">
    <property type="entry name" value="SHMT"/>
    <property type="match status" value="1"/>
</dbReference>
<dbReference type="GO" id="GO:0030170">
    <property type="term" value="F:pyridoxal phosphate binding"/>
    <property type="evidence" value="ECO:0007669"/>
    <property type="project" value="UniProtKB-UniRule"/>
</dbReference>
<comment type="cofactor">
    <cofactor evidence="2 11 12">
        <name>pyridoxal 5'-phosphate</name>
        <dbReference type="ChEBI" id="CHEBI:597326"/>
    </cofactor>
</comment>
<evidence type="ECO:0000256" key="7">
    <source>
        <dbReference type="ARBA" id="ARBA00022563"/>
    </source>
</evidence>
<keyword evidence="9 11" id="KW-0808">Transferase</keyword>
<dbReference type="UniPathway" id="UPA00193"/>
<comment type="catalytic activity">
    <reaction evidence="1 11">
        <text>(6R)-5,10-methylene-5,6,7,8-tetrahydrofolate + glycine + H2O = (6S)-5,6,7,8-tetrahydrofolate + L-serine</text>
        <dbReference type="Rhea" id="RHEA:15481"/>
        <dbReference type="ChEBI" id="CHEBI:15377"/>
        <dbReference type="ChEBI" id="CHEBI:15636"/>
        <dbReference type="ChEBI" id="CHEBI:33384"/>
        <dbReference type="ChEBI" id="CHEBI:57305"/>
        <dbReference type="ChEBI" id="CHEBI:57453"/>
        <dbReference type="EC" id="2.1.2.1"/>
    </reaction>
</comment>
<keyword evidence="10 11" id="KW-0663">Pyridoxal phosphate</keyword>
<reference evidence="14 15" key="1">
    <citation type="submission" date="2019-10" db="EMBL/GenBank/DDBJ databases">
        <title>Paraburkholderia sp. isolated from nodules of Mimosa pudica from Brazilian Atlantic Forest soils.</title>
        <authorList>
            <person name="Paulitsch F."/>
            <person name="Hungria M."/>
            <person name="Dall'Agnol R."/>
        </authorList>
    </citation>
    <scope>NUCLEOTIDE SEQUENCE [LARGE SCALE GENOMIC DNA]</scope>
    <source>
        <strain evidence="14 15">CNPSo 3157</strain>
    </source>
</reference>
<comment type="subcellular location">
    <subcellularLocation>
        <location evidence="3 11">Cytoplasm</location>
    </subcellularLocation>
</comment>
<dbReference type="NCBIfam" id="NF000586">
    <property type="entry name" value="PRK00011.1"/>
    <property type="match status" value="1"/>
</dbReference>
<comment type="caution">
    <text evidence="11">Lacks conserved residue(s) required for the propagation of feature annotation.</text>
</comment>
<comment type="subunit">
    <text evidence="5 11">Homodimer.</text>
</comment>
<dbReference type="GO" id="GO:0005829">
    <property type="term" value="C:cytosol"/>
    <property type="evidence" value="ECO:0007669"/>
    <property type="project" value="TreeGrafter"/>
</dbReference>
<dbReference type="InterPro" id="IPR015422">
    <property type="entry name" value="PyrdxlP-dep_Trfase_small"/>
</dbReference>
<dbReference type="Proteomes" id="UP000484381">
    <property type="component" value="Unassembled WGS sequence"/>
</dbReference>
<comment type="function">
    <text evidence="11">Catalyzes the reversible interconversion of serine and glycine with tetrahydrofolate (THF) serving as the one-carbon carrier. This reaction serves as the major source of one-carbon groups required for the biosynthesis of purines, thymidylate, methionine, and other important biomolecules. Also exhibits THF-independent aldolase activity toward beta-hydroxyamino acids, producing glycine and aldehydes, via a retro-aldol mechanism.</text>
</comment>
<evidence type="ECO:0000256" key="12">
    <source>
        <dbReference type="PIRSR" id="PIRSR000412-50"/>
    </source>
</evidence>
<evidence type="ECO:0000256" key="11">
    <source>
        <dbReference type="HAMAP-Rule" id="MF_00051"/>
    </source>
</evidence>
<dbReference type="GO" id="GO:0008483">
    <property type="term" value="F:transaminase activity"/>
    <property type="evidence" value="ECO:0007669"/>
    <property type="project" value="UniProtKB-KW"/>
</dbReference>
<organism evidence="14 15">
    <name type="scientific">Paraburkholderia franconis</name>
    <dbReference type="NCBI Taxonomy" id="2654983"/>
    <lineage>
        <taxon>Bacteria</taxon>
        <taxon>Pseudomonadati</taxon>
        <taxon>Pseudomonadota</taxon>
        <taxon>Betaproteobacteria</taxon>
        <taxon>Burkholderiales</taxon>
        <taxon>Burkholderiaceae</taxon>
        <taxon>Paraburkholderia</taxon>
    </lineage>
</organism>
<name>A0A7X1TKB9_9BURK</name>
<dbReference type="PROSITE" id="PS00096">
    <property type="entry name" value="SHMT"/>
    <property type="match status" value="1"/>
</dbReference>
<dbReference type="GO" id="GO:0019264">
    <property type="term" value="P:glycine biosynthetic process from serine"/>
    <property type="evidence" value="ECO:0007669"/>
    <property type="project" value="UniProtKB-UniRule"/>
</dbReference>
<protein>
    <recommendedName>
        <fullName evidence="11">Serine hydroxymethyltransferase</fullName>
        <shortName evidence="11">SHMT</shortName>
        <shortName evidence="11">Serine methylase</shortName>
        <ecNumber evidence="11">2.1.2.1</ecNumber>
    </recommendedName>
</protein>
<feature type="domain" description="Serine hydroxymethyltransferase-like" evidence="13">
    <location>
        <begin position="21"/>
        <end position="392"/>
    </location>
</feature>
<evidence type="ECO:0000256" key="4">
    <source>
        <dbReference type="ARBA" id="ARBA00006376"/>
    </source>
</evidence>
<evidence type="ECO:0000256" key="3">
    <source>
        <dbReference type="ARBA" id="ARBA00004496"/>
    </source>
</evidence>
<dbReference type="EMBL" id="WHNP01000061">
    <property type="protein sequence ID" value="MPW22258.1"/>
    <property type="molecule type" value="Genomic_DNA"/>
</dbReference>
<evidence type="ECO:0000256" key="8">
    <source>
        <dbReference type="ARBA" id="ARBA00022605"/>
    </source>
</evidence>